<feature type="transmembrane region" description="Helical" evidence="1">
    <location>
        <begin position="79"/>
        <end position="98"/>
    </location>
</feature>
<name>A0AAV4UT78_CAEEX</name>
<protein>
    <submittedName>
        <fullName evidence="2">Uncharacterized protein</fullName>
    </submittedName>
</protein>
<reference evidence="2 3" key="1">
    <citation type="submission" date="2021-06" db="EMBL/GenBank/DDBJ databases">
        <title>Caerostris extrusa draft genome.</title>
        <authorList>
            <person name="Kono N."/>
            <person name="Arakawa K."/>
        </authorList>
    </citation>
    <scope>NUCLEOTIDE SEQUENCE [LARGE SCALE GENOMIC DNA]</scope>
</reference>
<keyword evidence="1" id="KW-1133">Transmembrane helix</keyword>
<dbReference type="EMBL" id="BPLR01013414">
    <property type="protein sequence ID" value="GIY61007.1"/>
    <property type="molecule type" value="Genomic_DNA"/>
</dbReference>
<gene>
    <name evidence="2" type="ORF">CEXT_781551</name>
</gene>
<keyword evidence="1" id="KW-0812">Transmembrane</keyword>
<keyword evidence="3" id="KW-1185">Reference proteome</keyword>
<evidence type="ECO:0000313" key="3">
    <source>
        <dbReference type="Proteomes" id="UP001054945"/>
    </source>
</evidence>
<dbReference type="AlphaFoldDB" id="A0AAV4UT78"/>
<comment type="caution">
    <text evidence="2">The sequence shown here is derived from an EMBL/GenBank/DDBJ whole genome shotgun (WGS) entry which is preliminary data.</text>
</comment>
<proteinExistence type="predicted"/>
<keyword evidence="1" id="KW-0472">Membrane</keyword>
<accession>A0AAV4UT78</accession>
<sequence>MPPQTVIISWVIPECKVIAIACISTESCFYADLLFLVDVFQPHSACSVHSIENNTDLKLQKERSPCSQPRILKPGCSSLCCFLGSICGIFFACFVRSLTPVLLQFDF</sequence>
<dbReference type="Proteomes" id="UP001054945">
    <property type="component" value="Unassembled WGS sequence"/>
</dbReference>
<evidence type="ECO:0000313" key="2">
    <source>
        <dbReference type="EMBL" id="GIY61007.1"/>
    </source>
</evidence>
<organism evidence="2 3">
    <name type="scientific">Caerostris extrusa</name>
    <name type="common">Bark spider</name>
    <name type="synonym">Caerostris bankana</name>
    <dbReference type="NCBI Taxonomy" id="172846"/>
    <lineage>
        <taxon>Eukaryota</taxon>
        <taxon>Metazoa</taxon>
        <taxon>Ecdysozoa</taxon>
        <taxon>Arthropoda</taxon>
        <taxon>Chelicerata</taxon>
        <taxon>Arachnida</taxon>
        <taxon>Araneae</taxon>
        <taxon>Araneomorphae</taxon>
        <taxon>Entelegynae</taxon>
        <taxon>Araneoidea</taxon>
        <taxon>Araneidae</taxon>
        <taxon>Caerostris</taxon>
    </lineage>
</organism>
<evidence type="ECO:0000256" key="1">
    <source>
        <dbReference type="SAM" id="Phobius"/>
    </source>
</evidence>